<keyword evidence="3" id="KW-1185">Reference proteome</keyword>
<sequence>MALCKESWTLPRINANRSDFVTISNSRSPKLRNLRVSPYVLPCSIIFVPNKMIKHNEDKAIPVVRSRVWTQKINENALKWPLTNDFSPAGSPPPRWPKRSDSRASTLARDNSK</sequence>
<gene>
    <name evidence="2" type="ORF">EVAR_72986_1</name>
</gene>
<dbReference type="EMBL" id="BGZK01008018">
    <property type="protein sequence ID" value="GBP06640.1"/>
    <property type="molecule type" value="Genomic_DNA"/>
</dbReference>
<dbReference type="Proteomes" id="UP000299102">
    <property type="component" value="Unassembled WGS sequence"/>
</dbReference>
<feature type="compositionally biased region" description="Polar residues" evidence="1">
    <location>
        <begin position="103"/>
        <end position="113"/>
    </location>
</feature>
<protein>
    <submittedName>
        <fullName evidence="2">Uncharacterized protein</fullName>
    </submittedName>
</protein>
<organism evidence="2 3">
    <name type="scientific">Eumeta variegata</name>
    <name type="common">Bagworm moth</name>
    <name type="synonym">Eumeta japonica</name>
    <dbReference type="NCBI Taxonomy" id="151549"/>
    <lineage>
        <taxon>Eukaryota</taxon>
        <taxon>Metazoa</taxon>
        <taxon>Ecdysozoa</taxon>
        <taxon>Arthropoda</taxon>
        <taxon>Hexapoda</taxon>
        <taxon>Insecta</taxon>
        <taxon>Pterygota</taxon>
        <taxon>Neoptera</taxon>
        <taxon>Endopterygota</taxon>
        <taxon>Lepidoptera</taxon>
        <taxon>Glossata</taxon>
        <taxon>Ditrysia</taxon>
        <taxon>Tineoidea</taxon>
        <taxon>Psychidae</taxon>
        <taxon>Oiketicinae</taxon>
        <taxon>Eumeta</taxon>
    </lineage>
</organism>
<name>A0A4C1SZE2_EUMVA</name>
<proteinExistence type="predicted"/>
<feature type="region of interest" description="Disordered" evidence="1">
    <location>
        <begin position="83"/>
        <end position="113"/>
    </location>
</feature>
<evidence type="ECO:0000313" key="2">
    <source>
        <dbReference type="EMBL" id="GBP06640.1"/>
    </source>
</evidence>
<comment type="caution">
    <text evidence="2">The sequence shown here is derived from an EMBL/GenBank/DDBJ whole genome shotgun (WGS) entry which is preliminary data.</text>
</comment>
<evidence type="ECO:0000256" key="1">
    <source>
        <dbReference type="SAM" id="MobiDB-lite"/>
    </source>
</evidence>
<accession>A0A4C1SZE2</accession>
<dbReference type="AlphaFoldDB" id="A0A4C1SZE2"/>
<reference evidence="2 3" key="1">
    <citation type="journal article" date="2019" name="Commun. Biol.">
        <title>The bagworm genome reveals a unique fibroin gene that provides high tensile strength.</title>
        <authorList>
            <person name="Kono N."/>
            <person name="Nakamura H."/>
            <person name="Ohtoshi R."/>
            <person name="Tomita M."/>
            <person name="Numata K."/>
            <person name="Arakawa K."/>
        </authorList>
    </citation>
    <scope>NUCLEOTIDE SEQUENCE [LARGE SCALE GENOMIC DNA]</scope>
</reference>
<evidence type="ECO:0000313" key="3">
    <source>
        <dbReference type="Proteomes" id="UP000299102"/>
    </source>
</evidence>